<feature type="transmembrane region" description="Helical" evidence="10">
    <location>
        <begin position="326"/>
        <end position="358"/>
    </location>
</feature>
<keyword evidence="7 10" id="KW-0256">Endoplasmic reticulum</keyword>
<name>A0ABR3AU89_PHYBL</name>
<dbReference type="PANTHER" id="PTHR22760:SF2">
    <property type="entry name" value="ALPHA-1,2-MANNOSYLTRANSFERASE ALG9"/>
    <property type="match status" value="1"/>
</dbReference>
<evidence type="ECO:0000313" key="12">
    <source>
        <dbReference type="Proteomes" id="UP001448207"/>
    </source>
</evidence>
<evidence type="ECO:0000256" key="9">
    <source>
        <dbReference type="ARBA" id="ARBA00023136"/>
    </source>
</evidence>
<comment type="caution">
    <text evidence="11">The sequence shown here is derived from an EMBL/GenBank/DDBJ whole genome shotgun (WGS) entry which is preliminary data.</text>
</comment>
<protein>
    <recommendedName>
        <fullName evidence="10">Mannosyltransferase</fullName>
        <ecNumber evidence="10">2.4.1.-</ecNumber>
    </recommendedName>
</protein>
<keyword evidence="4 10" id="KW-0328">Glycosyltransferase</keyword>
<feature type="transmembrane region" description="Helical" evidence="10">
    <location>
        <begin position="269"/>
        <end position="290"/>
    </location>
</feature>
<feature type="transmembrane region" description="Helical" evidence="10">
    <location>
        <begin position="402"/>
        <end position="420"/>
    </location>
</feature>
<accession>A0ABR3AU89</accession>
<evidence type="ECO:0000256" key="2">
    <source>
        <dbReference type="ARBA" id="ARBA00004922"/>
    </source>
</evidence>
<evidence type="ECO:0000256" key="4">
    <source>
        <dbReference type="ARBA" id="ARBA00022676"/>
    </source>
</evidence>
<feature type="transmembrane region" description="Helical" evidence="10">
    <location>
        <begin position="441"/>
        <end position="463"/>
    </location>
</feature>
<comment type="pathway">
    <text evidence="2">Protein modification; protein glycosylation.</text>
</comment>
<proteinExistence type="inferred from homology"/>
<keyword evidence="5" id="KW-0808">Transferase</keyword>
<dbReference type="EC" id="2.4.1.-" evidence="10"/>
<evidence type="ECO:0000256" key="5">
    <source>
        <dbReference type="ARBA" id="ARBA00022679"/>
    </source>
</evidence>
<sequence length="664" mass="75944">MVKDSYQAVRQRNTKRAPLVVECDPNAKSAAEAKAARDLLSESGTFTLSLKSAFRVLLIIRCASALYRTIADCDEVFNYWEPLHYLQNGYGFETWEYSPEFSIRSWAYVALHAIVGLFGKIFVSSKLQSFYLLRMALGAFSSFAEAKFYRTVTEEVNPHVGRYILAILFFSAGMFNASTALLPSTFAMYTTFLAYSYILRPPNHIERERTYKAVFWLGMGALVGWPFSAVVGIPFAIEEILVFGRDTTTKKDGTIIQVLRSPNWRIHRLVRLVEAIILCGAAISIPVILIDRLFYQRWTFVPFNIVLYNVFGGEGRGPELYGTEPWYYYIVNGFLNFNIVFILALGSALCVFVTAYIDRNRIPGTRKIDVIWPYVLLGLKLIPFYIWFAIFSLQPHKEERFLFVAYPLIALNGAISLYLIRSWASRVAGYFGAKVETRAAVLRYTSLAVLIVFALLSVSRILAVITRYSAPLKIFGSIWDERAPDQLFNLDYLQEDYPTDLSKKTMNLCVGKEWHRFPSNFFMPSDVRVRFIKSDFDGALPKTFVEDIGASSYLEVDGQRVEYRPRFYKFEGASAIQPFNDLNKADPSVYVPLSECDYLVDSDFPLRPLSVNEPPYVQDTATWETMDCYPFLDAQNSHQLARAFWIPDSQGLKWGSYCLLKKRQ</sequence>
<evidence type="ECO:0000256" key="10">
    <source>
        <dbReference type="RuleBase" id="RU363075"/>
    </source>
</evidence>
<dbReference type="EMBL" id="JBCLYO010000019">
    <property type="protein sequence ID" value="KAL0080977.1"/>
    <property type="molecule type" value="Genomic_DNA"/>
</dbReference>
<evidence type="ECO:0000256" key="3">
    <source>
        <dbReference type="ARBA" id="ARBA00007063"/>
    </source>
</evidence>
<evidence type="ECO:0000256" key="7">
    <source>
        <dbReference type="ARBA" id="ARBA00022824"/>
    </source>
</evidence>
<keyword evidence="6 10" id="KW-0812">Transmembrane</keyword>
<dbReference type="Proteomes" id="UP001448207">
    <property type="component" value="Unassembled WGS sequence"/>
</dbReference>
<comment type="similarity">
    <text evidence="3 10">Belongs to the glycosyltransferase 22 family.</text>
</comment>
<dbReference type="InterPro" id="IPR005599">
    <property type="entry name" value="GPI_mannosylTrfase"/>
</dbReference>
<gene>
    <name evidence="11" type="ORF">J3Q64DRAFT_1758277</name>
</gene>
<feature type="transmembrane region" description="Helical" evidence="10">
    <location>
        <begin position="370"/>
        <end position="390"/>
    </location>
</feature>
<evidence type="ECO:0000313" key="11">
    <source>
        <dbReference type="EMBL" id="KAL0080977.1"/>
    </source>
</evidence>
<evidence type="ECO:0000256" key="1">
    <source>
        <dbReference type="ARBA" id="ARBA00004477"/>
    </source>
</evidence>
<feature type="transmembrane region" description="Helical" evidence="10">
    <location>
        <begin position="213"/>
        <end position="237"/>
    </location>
</feature>
<keyword evidence="12" id="KW-1185">Reference proteome</keyword>
<evidence type="ECO:0000256" key="6">
    <source>
        <dbReference type="ARBA" id="ARBA00022692"/>
    </source>
</evidence>
<evidence type="ECO:0000256" key="8">
    <source>
        <dbReference type="ARBA" id="ARBA00022989"/>
    </source>
</evidence>
<organism evidence="11 12">
    <name type="scientific">Phycomyces blakesleeanus</name>
    <dbReference type="NCBI Taxonomy" id="4837"/>
    <lineage>
        <taxon>Eukaryota</taxon>
        <taxon>Fungi</taxon>
        <taxon>Fungi incertae sedis</taxon>
        <taxon>Mucoromycota</taxon>
        <taxon>Mucoromycotina</taxon>
        <taxon>Mucoromycetes</taxon>
        <taxon>Mucorales</taxon>
        <taxon>Phycomycetaceae</taxon>
        <taxon>Phycomyces</taxon>
    </lineage>
</organism>
<dbReference type="Pfam" id="PF03901">
    <property type="entry name" value="Glyco_transf_22"/>
    <property type="match status" value="1"/>
</dbReference>
<keyword evidence="9 10" id="KW-0472">Membrane</keyword>
<feature type="transmembrane region" description="Helical" evidence="10">
    <location>
        <begin position="160"/>
        <end position="193"/>
    </location>
</feature>
<comment type="subcellular location">
    <subcellularLocation>
        <location evidence="1 10">Endoplasmic reticulum membrane</location>
        <topology evidence="1 10">Multi-pass membrane protein</topology>
    </subcellularLocation>
</comment>
<dbReference type="PANTHER" id="PTHR22760">
    <property type="entry name" value="GLYCOSYLTRANSFERASE"/>
    <property type="match status" value="1"/>
</dbReference>
<reference evidence="11 12" key="1">
    <citation type="submission" date="2024-04" db="EMBL/GenBank/DDBJ databases">
        <title>Symmetric and asymmetric DNA N6-adenine methylation regulates different biological responses in Mucorales.</title>
        <authorList>
            <consortium name="Lawrence Berkeley National Laboratory"/>
            <person name="Lax C."/>
            <person name="Mondo S.J."/>
            <person name="Osorio-Concepcion M."/>
            <person name="Muszewska A."/>
            <person name="Corrochano-Luque M."/>
            <person name="Gutierrez G."/>
            <person name="Riley R."/>
            <person name="Lipzen A."/>
            <person name="Guo J."/>
            <person name="Hundley H."/>
            <person name="Amirebrahimi M."/>
            <person name="Ng V."/>
            <person name="Lorenzo-Gutierrez D."/>
            <person name="Binder U."/>
            <person name="Yang J."/>
            <person name="Song Y."/>
            <person name="Canovas D."/>
            <person name="Navarro E."/>
            <person name="Freitag M."/>
            <person name="Gabaldon T."/>
            <person name="Grigoriev I.V."/>
            <person name="Corrochano L.M."/>
            <person name="Nicolas F.E."/>
            <person name="Garre V."/>
        </authorList>
    </citation>
    <scope>NUCLEOTIDE SEQUENCE [LARGE SCALE GENOMIC DNA]</scope>
    <source>
        <strain evidence="11 12">L51</strain>
    </source>
</reference>
<keyword evidence="8 10" id="KW-1133">Transmembrane helix</keyword>